<dbReference type="RefSeq" id="WP_058440980.1">
    <property type="nucleotide sequence ID" value="NZ_CAAAHU010000029.1"/>
</dbReference>
<accession>A0A0W0SQL9</accession>
<dbReference type="STRING" id="29422.Lbru_0882"/>
<dbReference type="GO" id="GO:0015920">
    <property type="term" value="P:lipopolysaccharide transport"/>
    <property type="evidence" value="ECO:0007669"/>
    <property type="project" value="TreeGrafter"/>
</dbReference>
<keyword evidence="7 9" id="KW-0472">Membrane</keyword>
<feature type="transmembrane region" description="Helical" evidence="9">
    <location>
        <begin position="303"/>
        <end position="321"/>
    </location>
</feature>
<dbReference type="PATRIC" id="fig|29422.6.peg.925"/>
<dbReference type="NCBIfam" id="TIGR04408">
    <property type="entry name" value="LptG_lptG"/>
    <property type="match status" value="1"/>
</dbReference>
<keyword evidence="4" id="KW-1003">Cell membrane</keyword>
<evidence type="ECO:0000256" key="6">
    <source>
        <dbReference type="ARBA" id="ARBA00022989"/>
    </source>
</evidence>
<evidence type="ECO:0000313" key="11">
    <source>
        <dbReference type="Proteomes" id="UP000054742"/>
    </source>
</evidence>
<comment type="similarity">
    <text evidence="3">Belongs to the LptF/LptG family.</text>
</comment>
<dbReference type="PANTHER" id="PTHR33529:SF2">
    <property type="entry name" value="LIPOPOLYSACCHARIDE EXPORT SYSTEM PERMEASE PROTEIN LPTG"/>
    <property type="match status" value="1"/>
</dbReference>
<comment type="caution">
    <text evidence="10">The sequence shown here is derived from an EMBL/GenBank/DDBJ whole genome shotgun (WGS) entry which is preliminary data.</text>
</comment>
<evidence type="ECO:0000256" key="9">
    <source>
        <dbReference type="SAM" id="Phobius"/>
    </source>
</evidence>
<comment type="subcellular location">
    <subcellularLocation>
        <location evidence="2">Cell membrane</location>
        <topology evidence="2">Multi-pass membrane protein</topology>
    </subcellularLocation>
</comment>
<reference evidence="10 11" key="1">
    <citation type="submission" date="2015-11" db="EMBL/GenBank/DDBJ databases">
        <title>Genomic analysis of 38 Legionella species identifies large and diverse effector repertoires.</title>
        <authorList>
            <person name="Burstein D."/>
            <person name="Amaro F."/>
            <person name="Zusman T."/>
            <person name="Lifshitz Z."/>
            <person name="Cohen O."/>
            <person name="Gilbert J.A."/>
            <person name="Pupko T."/>
            <person name="Shuman H.A."/>
            <person name="Segal G."/>
        </authorList>
    </citation>
    <scope>NUCLEOTIDE SEQUENCE [LARGE SCALE GENOMIC DNA]</scope>
    <source>
        <strain evidence="10 11">ATCC 43878</strain>
    </source>
</reference>
<evidence type="ECO:0000256" key="1">
    <source>
        <dbReference type="ARBA" id="ARBA00002265"/>
    </source>
</evidence>
<keyword evidence="11" id="KW-1185">Reference proteome</keyword>
<dbReference type="EMBL" id="LNXV01000006">
    <property type="protein sequence ID" value="KTC85517.1"/>
    <property type="molecule type" value="Genomic_DNA"/>
</dbReference>
<keyword evidence="5 9" id="KW-0812">Transmembrane</keyword>
<feature type="transmembrane region" description="Helical" evidence="9">
    <location>
        <begin position="61"/>
        <end position="81"/>
    </location>
</feature>
<dbReference type="InterPro" id="IPR005495">
    <property type="entry name" value="LptG/LptF_permease"/>
</dbReference>
<name>A0A0W0SQL9_9GAMM</name>
<feature type="transmembrane region" description="Helical" evidence="9">
    <location>
        <begin position="12"/>
        <end position="33"/>
    </location>
</feature>
<dbReference type="PANTHER" id="PTHR33529">
    <property type="entry name" value="SLR0882 PROTEIN-RELATED"/>
    <property type="match status" value="1"/>
</dbReference>
<organism evidence="10 11">
    <name type="scientific">Legionella brunensis</name>
    <dbReference type="NCBI Taxonomy" id="29422"/>
    <lineage>
        <taxon>Bacteria</taxon>
        <taxon>Pseudomonadati</taxon>
        <taxon>Pseudomonadota</taxon>
        <taxon>Gammaproteobacteria</taxon>
        <taxon>Legionellales</taxon>
        <taxon>Legionellaceae</taxon>
        <taxon>Legionella</taxon>
    </lineage>
</organism>
<dbReference type="GO" id="GO:0043190">
    <property type="term" value="C:ATP-binding cassette (ABC) transporter complex"/>
    <property type="evidence" value="ECO:0007669"/>
    <property type="project" value="InterPro"/>
</dbReference>
<evidence type="ECO:0000256" key="3">
    <source>
        <dbReference type="ARBA" id="ARBA00007725"/>
    </source>
</evidence>
<dbReference type="Proteomes" id="UP000054742">
    <property type="component" value="Unassembled WGS sequence"/>
</dbReference>
<evidence type="ECO:0000256" key="2">
    <source>
        <dbReference type="ARBA" id="ARBA00004651"/>
    </source>
</evidence>
<dbReference type="Pfam" id="PF03739">
    <property type="entry name" value="LptF_LptG"/>
    <property type="match status" value="1"/>
</dbReference>
<sequence>MKLLDRYIAKTVLSAIALVTLMLAGLQIFILFVNQLDDIGKADYGILQTALFVFLQMPYQVYLFFPLASLLGCLIGLGILANNRELVVMRAAGMSIGQVTLAVLKAALMVIVFVTVIGETIVPKLSQWGNDQKMQALSGGQTLRTAHGIWLRNENDFIAIGTILASNTLENVYQFHFDKEHHMRLARKIAKITYANNQWHAYGISETVIENDKTVARKIPQMVWDVSVKPNILRVSSNEPDEMTLQELRQFLRAQKQNHQTALNYQLAYWQRLMQPLTTAVMMMLAIPFIFGPLRSSTMGSKIVAGATVGFGFHLINRFFGPVSQVFQLPAEIAAIGPTFLFALLGFYLMRRVK</sequence>
<keyword evidence="6 9" id="KW-1133">Transmembrane helix</keyword>
<protein>
    <recommendedName>
        <fullName evidence="12">Permease</fullName>
    </recommendedName>
</protein>
<comment type="function">
    <text evidence="1">Part of the ABC transporter complex LptBFG involved in the translocation of lipopolysaccharide (LPS) from the inner membrane to the outer membrane.</text>
</comment>
<proteinExistence type="inferred from homology"/>
<evidence type="ECO:0000256" key="5">
    <source>
        <dbReference type="ARBA" id="ARBA00022692"/>
    </source>
</evidence>
<feature type="transmembrane region" description="Helical" evidence="9">
    <location>
        <begin position="102"/>
        <end position="122"/>
    </location>
</feature>
<dbReference type="OrthoDB" id="9776227at2"/>
<evidence type="ECO:0000256" key="8">
    <source>
        <dbReference type="ARBA" id="ARBA00026081"/>
    </source>
</evidence>
<dbReference type="AlphaFoldDB" id="A0A0W0SQL9"/>
<comment type="subunit">
    <text evidence="8">Component of the lipopolysaccharide transport and assembly complex. The LptBFG transporter is composed of two ATP-binding proteins (LptB) and two transmembrane proteins (LptF and LptG).</text>
</comment>
<gene>
    <name evidence="10" type="ORF">Lbru_0882</name>
</gene>
<feature type="transmembrane region" description="Helical" evidence="9">
    <location>
        <begin position="333"/>
        <end position="350"/>
    </location>
</feature>
<feature type="transmembrane region" description="Helical" evidence="9">
    <location>
        <begin position="273"/>
        <end position="291"/>
    </location>
</feature>
<evidence type="ECO:0008006" key="12">
    <source>
        <dbReference type="Google" id="ProtNLM"/>
    </source>
</evidence>
<evidence type="ECO:0000256" key="4">
    <source>
        <dbReference type="ARBA" id="ARBA00022475"/>
    </source>
</evidence>
<evidence type="ECO:0000313" key="10">
    <source>
        <dbReference type="EMBL" id="KTC85517.1"/>
    </source>
</evidence>
<dbReference type="GO" id="GO:0055085">
    <property type="term" value="P:transmembrane transport"/>
    <property type="evidence" value="ECO:0007669"/>
    <property type="project" value="InterPro"/>
</dbReference>
<dbReference type="InterPro" id="IPR030923">
    <property type="entry name" value="LptG"/>
</dbReference>
<evidence type="ECO:0000256" key="7">
    <source>
        <dbReference type="ARBA" id="ARBA00023136"/>
    </source>
</evidence>